<gene>
    <name evidence="1" type="ORF">ATL45_1205</name>
    <name evidence="2" type="ORF">SAMN05421805_10385</name>
</gene>
<reference evidence="1 4" key="2">
    <citation type="submission" date="2018-10" db="EMBL/GenBank/DDBJ databases">
        <title>Sequencing the genomes of 1000 actinobacteria strains.</title>
        <authorList>
            <person name="Klenk H.-P."/>
        </authorList>
    </citation>
    <scope>NUCLEOTIDE SEQUENCE [LARGE SCALE GENOMIC DNA]</scope>
    <source>
        <strain evidence="1 4">DSM 45119</strain>
    </source>
</reference>
<proteinExistence type="predicted"/>
<accession>A0A1I4WVJ7</accession>
<organism evidence="2 3">
    <name type="scientific">Saccharopolyspora antimicrobica</name>
    <dbReference type="NCBI Taxonomy" id="455193"/>
    <lineage>
        <taxon>Bacteria</taxon>
        <taxon>Bacillati</taxon>
        <taxon>Actinomycetota</taxon>
        <taxon>Actinomycetes</taxon>
        <taxon>Pseudonocardiales</taxon>
        <taxon>Pseudonocardiaceae</taxon>
        <taxon>Saccharopolyspora</taxon>
    </lineage>
</organism>
<protein>
    <submittedName>
        <fullName evidence="2">Uncharacterized protein</fullName>
    </submittedName>
</protein>
<dbReference type="OrthoDB" id="3698747at2"/>
<evidence type="ECO:0000313" key="3">
    <source>
        <dbReference type="Proteomes" id="UP000199398"/>
    </source>
</evidence>
<name>A0A1I4WVJ7_9PSEU</name>
<dbReference type="Proteomes" id="UP000270697">
    <property type="component" value="Unassembled WGS sequence"/>
</dbReference>
<sequence length="86" mass="9624">MAELNVPVGARRNTPAVNRLKKIGEHLDALHRELVAVRFLEANVMQKKDFDEITELADRARQTLFGVRDAIAEKGGPNVAKGYVRK</sequence>
<evidence type="ECO:0000313" key="2">
    <source>
        <dbReference type="EMBL" id="SFN17487.1"/>
    </source>
</evidence>
<dbReference type="AlphaFoldDB" id="A0A1I4WVJ7"/>
<reference evidence="2 3" key="1">
    <citation type="submission" date="2016-10" db="EMBL/GenBank/DDBJ databases">
        <authorList>
            <person name="de Groot N.N."/>
        </authorList>
    </citation>
    <scope>NUCLEOTIDE SEQUENCE [LARGE SCALE GENOMIC DNA]</scope>
    <source>
        <strain evidence="2 3">CPCC 201259</strain>
    </source>
</reference>
<dbReference type="Proteomes" id="UP000199398">
    <property type="component" value="Unassembled WGS sequence"/>
</dbReference>
<dbReference type="EMBL" id="RBXX01000002">
    <property type="protein sequence ID" value="RKT82942.1"/>
    <property type="molecule type" value="Genomic_DNA"/>
</dbReference>
<dbReference type="RefSeq" id="WP_093150103.1">
    <property type="nucleotide sequence ID" value="NZ_FOUP01000003.1"/>
</dbReference>
<dbReference type="EMBL" id="FOUP01000003">
    <property type="protein sequence ID" value="SFN17487.1"/>
    <property type="molecule type" value="Genomic_DNA"/>
</dbReference>
<evidence type="ECO:0000313" key="1">
    <source>
        <dbReference type="EMBL" id="RKT82942.1"/>
    </source>
</evidence>
<evidence type="ECO:0000313" key="4">
    <source>
        <dbReference type="Proteomes" id="UP000270697"/>
    </source>
</evidence>
<keyword evidence="4" id="KW-1185">Reference proteome</keyword>
<dbReference type="STRING" id="455193.SAMN05421805_10385"/>